<dbReference type="Proteomes" id="UP000661112">
    <property type="component" value="Unassembled WGS sequence"/>
</dbReference>
<keyword evidence="3" id="KW-1185">Reference proteome</keyword>
<accession>A0ABR8DF97</accession>
<dbReference type="EMBL" id="JACJSG010000104">
    <property type="protein sequence ID" value="MBD2505617.1"/>
    <property type="molecule type" value="Genomic_DNA"/>
</dbReference>
<evidence type="ECO:0000259" key="1">
    <source>
        <dbReference type="Pfam" id="PF01507"/>
    </source>
</evidence>
<comment type="caution">
    <text evidence="2">The sequence shown here is derived from an EMBL/GenBank/DDBJ whole genome shotgun (WGS) entry which is preliminary data.</text>
</comment>
<dbReference type="InterPro" id="IPR002500">
    <property type="entry name" value="PAPS_reduct_dom"/>
</dbReference>
<evidence type="ECO:0000313" key="2">
    <source>
        <dbReference type="EMBL" id="MBD2505617.1"/>
    </source>
</evidence>
<dbReference type="SUPFAM" id="SSF52402">
    <property type="entry name" value="Adenine nucleotide alpha hydrolases-like"/>
    <property type="match status" value="1"/>
</dbReference>
<feature type="domain" description="Phosphoadenosine phosphosulphate reductase" evidence="1">
    <location>
        <begin position="29"/>
        <end position="248"/>
    </location>
</feature>
<name>A0ABR8DF97_9NOST</name>
<reference evidence="2 3" key="1">
    <citation type="journal article" date="2020" name="ISME J.">
        <title>Comparative genomics reveals insights into cyanobacterial evolution and habitat adaptation.</title>
        <authorList>
            <person name="Chen M.Y."/>
            <person name="Teng W.K."/>
            <person name="Zhao L."/>
            <person name="Hu C.X."/>
            <person name="Zhou Y.K."/>
            <person name="Han B.P."/>
            <person name="Song L.R."/>
            <person name="Shu W.S."/>
        </authorList>
    </citation>
    <scope>NUCLEOTIDE SEQUENCE [LARGE SCALE GENOMIC DNA]</scope>
    <source>
        <strain evidence="2 3">FACHB-119</strain>
    </source>
</reference>
<gene>
    <name evidence="2" type="ORF">H6G83_34350</name>
</gene>
<dbReference type="Pfam" id="PF01507">
    <property type="entry name" value="PAPS_reduct"/>
    <property type="match status" value="1"/>
</dbReference>
<dbReference type="RefSeq" id="WP_190480591.1">
    <property type="nucleotide sequence ID" value="NZ_JACJSG010000104.1"/>
</dbReference>
<dbReference type="PANTHER" id="PTHR43196:SF2">
    <property type="entry name" value="PHOSPHOADENOSINE PHOSPHOSULFATE REDUCTASE"/>
    <property type="match status" value="1"/>
</dbReference>
<dbReference type="PANTHER" id="PTHR43196">
    <property type="entry name" value="SULFATE ADENYLYLTRANSFERASE SUBUNIT 2"/>
    <property type="match status" value="1"/>
</dbReference>
<dbReference type="InterPro" id="IPR014729">
    <property type="entry name" value="Rossmann-like_a/b/a_fold"/>
</dbReference>
<protein>
    <submittedName>
        <fullName evidence="2">Phosphoadenosine phosphosulfate reductase family protein</fullName>
    </submittedName>
</protein>
<organism evidence="2 3">
    <name type="scientific">Anabaena azotica FACHB-119</name>
    <dbReference type="NCBI Taxonomy" id="947527"/>
    <lineage>
        <taxon>Bacteria</taxon>
        <taxon>Bacillati</taxon>
        <taxon>Cyanobacteriota</taxon>
        <taxon>Cyanophyceae</taxon>
        <taxon>Nostocales</taxon>
        <taxon>Nostocaceae</taxon>
        <taxon>Anabaena</taxon>
        <taxon>Anabaena azotica</taxon>
    </lineage>
</organism>
<dbReference type="InterPro" id="IPR050128">
    <property type="entry name" value="Sulfate_adenylyltrnsfr_sub2"/>
</dbReference>
<evidence type="ECO:0000313" key="3">
    <source>
        <dbReference type="Proteomes" id="UP000661112"/>
    </source>
</evidence>
<proteinExistence type="predicted"/>
<dbReference type="Gene3D" id="3.40.50.620">
    <property type="entry name" value="HUPs"/>
    <property type="match status" value="1"/>
</dbReference>
<sequence>MYTQLSLDFGIELSCEQYPDFDVHSYDHYIIAFSGGKDSLACILHLLELGIPKSKIECWHHLVDGQGELFFDWPITEDYCRKVCLALDIPLYFSWREGGLEREMLRFNSPTAPTTYETPLQLQTSGGNSNNASTRWRFPQIGGSMVTRWCSSYSKISVGDAAIANQERFKGKRTLVISGERREESASRSKYKQFEPHRTHTKSRHVDHWRAVLDWDEAGVWNIIQRWNLRSHPSYELGFGRCSCIICIFASDDQLASVYQIAPQVIEKMADYEKQFDSYWRKQGKEGYTIHRQYTVMERVAMGRPYSMKPEIIELALSREYCESVVVPSGKWEFPLGAFSKDKSGPA</sequence>